<dbReference type="AlphaFoldDB" id="A0ABD1DPC6"/>
<sequence length="227" mass="22214">MFVLISQLNSPCLAASSAVDIRRGPFPVASVDRPGGVRVAVEDLATRAVLGRVVPRVVPSGPGAEVPEDVAACAVVAALAVHRPEVLACGVAEVVPEVLPVPVVARSCGGGPWGFGGWPPCCGGGGPCIGMWPPCPPWGGPGGPCGWGGPWPGAIWGGPCGGPGGGGWYGLCGDGEGAGLCDGGPIGLGACGGGIGLSSASKNVSWASLALGNNSLLNVLFCAKRFS</sequence>
<accession>A0ABD1DPC6</accession>
<organism evidence="1 2">
    <name type="scientific">Culex pipiens pipiens</name>
    <name type="common">Northern house mosquito</name>
    <dbReference type="NCBI Taxonomy" id="38569"/>
    <lineage>
        <taxon>Eukaryota</taxon>
        <taxon>Metazoa</taxon>
        <taxon>Ecdysozoa</taxon>
        <taxon>Arthropoda</taxon>
        <taxon>Hexapoda</taxon>
        <taxon>Insecta</taxon>
        <taxon>Pterygota</taxon>
        <taxon>Neoptera</taxon>
        <taxon>Endopterygota</taxon>
        <taxon>Diptera</taxon>
        <taxon>Nematocera</taxon>
        <taxon>Culicoidea</taxon>
        <taxon>Culicidae</taxon>
        <taxon>Culicinae</taxon>
        <taxon>Culicini</taxon>
        <taxon>Culex</taxon>
        <taxon>Culex</taxon>
    </lineage>
</organism>
<name>A0ABD1DPC6_CULPP</name>
<protein>
    <submittedName>
        <fullName evidence="1">Uncharacterized protein</fullName>
    </submittedName>
</protein>
<comment type="caution">
    <text evidence="1">The sequence shown here is derived from an EMBL/GenBank/DDBJ whole genome shotgun (WGS) entry which is preliminary data.</text>
</comment>
<gene>
    <name evidence="1" type="ORF">pipiens_006581</name>
</gene>
<dbReference type="Proteomes" id="UP001562425">
    <property type="component" value="Unassembled WGS sequence"/>
</dbReference>
<proteinExistence type="predicted"/>
<evidence type="ECO:0000313" key="1">
    <source>
        <dbReference type="EMBL" id="KAL1401468.1"/>
    </source>
</evidence>
<reference evidence="1 2" key="1">
    <citation type="submission" date="2024-05" db="EMBL/GenBank/DDBJ databases">
        <title>Culex pipiens pipiens assembly and annotation.</title>
        <authorList>
            <person name="Alout H."/>
            <person name="Durand T."/>
        </authorList>
    </citation>
    <scope>NUCLEOTIDE SEQUENCE [LARGE SCALE GENOMIC DNA]</scope>
    <source>
        <strain evidence="1">HA-2024</strain>
        <tissue evidence="1">Whole body</tissue>
    </source>
</reference>
<evidence type="ECO:0000313" key="2">
    <source>
        <dbReference type="Proteomes" id="UP001562425"/>
    </source>
</evidence>
<keyword evidence="2" id="KW-1185">Reference proteome</keyword>
<dbReference type="EMBL" id="JBEHCU010004777">
    <property type="protein sequence ID" value="KAL1401468.1"/>
    <property type="molecule type" value="Genomic_DNA"/>
</dbReference>